<dbReference type="GO" id="GO:0009432">
    <property type="term" value="P:SOS response"/>
    <property type="evidence" value="ECO:0007669"/>
    <property type="project" value="TreeGrafter"/>
</dbReference>
<dbReference type="CDD" id="cd03586">
    <property type="entry name" value="PolY_Pol_IV_kappa"/>
    <property type="match status" value="1"/>
</dbReference>
<organism evidence="2">
    <name type="scientific">marine sediment metagenome</name>
    <dbReference type="NCBI Taxonomy" id="412755"/>
    <lineage>
        <taxon>unclassified sequences</taxon>
        <taxon>metagenomes</taxon>
        <taxon>ecological metagenomes</taxon>
    </lineage>
</organism>
<dbReference type="Gene3D" id="3.40.1170.60">
    <property type="match status" value="1"/>
</dbReference>
<proteinExistence type="predicted"/>
<reference evidence="2" key="1">
    <citation type="journal article" date="2014" name="Front. Microbiol.">
        <title>High frequency of phylogenetically diverse reductive dehalogenase-homologous genes in deep subseafloor sedimentary metagenomes.</title>
        <authorList>
            <person name="Kawai M."/>
            <person name="Futagami T."/>
            <person name="Toyoda A."/>
            <person name="Takaki Y."/>
            <person name="Nishi S."/>
            <person name="Hori S."/>
            <person name="Arai W."/>
            <person name="Tsubouchi T."/>
            <person name="Morono Y."/>
            <person name="Uchiyama I."/>
            <person name="Ito T."/>
            <person name="Fujiyama A."/>
            <person name="Inagaki F."/>
            <person name="Takami H."/>
        </authorList>
    </citation>
    <scope>NUCLEOTIDE SEQUENCE</scope>
    <source>
        <strain evidence="2">Expedition CK06-06</strain>
    </source>
</reference>
<dbReference type="GO" id="GO:0042276">
    <property type="term" value="P:error-prone translesion synthesis"/>
    <property type="evidence" value="ECO:0007669"/>
    <property type="project" value="TreeGrafter"/>
</dbReference>
<evidence type="ECO:0000259" key="1">
    <source>
        <dbReference type="PROSITE" id="PS50173"/>
    </source>
</evidence>
<dbReference type="NCBIfam" id="NF002677">
    <property type="entry name" value="PRK02406.1"/>
    <property type="match status" value="1"/>
</dbReference>
<dbReference type="SUPFAM" id="SSF56672">
    <property type="entry name" value="DNA/RNA polymerases"/>
    <property type="match status" value="1"/>
</dbReference>
<dbReference type="PANTHER" id="PTHR11076">
    <property type="entry name" value="DNA REPAIR POLYMERASE UMUC / TRANSFERASE FAMILY MEMBER"/>
    <property type="match status" value="1"/>
</dbReference>
<sequence length="210" mass="23113">MEKLRKIVHVDMDAFFAQIEQRDHPPYKNKPLIVGGPLNRGVVSTASYEARKYGVHSGMPLSKARRQCPGGIYVPVNMEKYLRESAKIRKIFSGFTPLVEIIGCDEGFLDVTGCEKLFGDALEIAKRIKGKIYEDTNLTSSAGIGPSKFFAKLASNMGKPNGLTVLDNKPEIIEKIKLLPVSYIWGVGHVTKKELKAMGIDTIGDLADTS</sequence>
<dbReference type="PROSITE" id="PS50173">
    <property type="entry name" value="UMUC"/>
    <property type="match status" value="1"/>
</dbReference>
<dbReference type="GO" id="GO:0003887">
    <property type="term" value="F:DNA-directed DNA polymerase activity"/>
    <property type="evidence" value="ECO:0007669"/>
    <property type="project" value="InterPro"/>
</dbReference>
<dbReference type="Gene3D" id="1.10.150.20">
    <property type="entry name" value="5' to 3' exonuclease, C-terminal subdomain"/>
    <property type="match status" value="1"/>
</dbReference>
<feature type="non-terminal residue" evidence="2">
    <location>
        <position position="210"/>
    </location>
</feature>
<dbReference type="Pfam" id="PF00817">
    <property type="entry name" value="IMS"/>
    <property type="match status" value="1"/>
</dbReference>
<gene>
    <name evidence="2" type="ORF">S01H1_45796</name>
</gene>
<protein>
    <recommendedName>
        <fullName evidence="1">UmuC domain-containing protein</fullName>
    </recommendedName>
</protein>
<dbReference type="AlphaFoldDB" id="X0UAF5"/>
<dbReference type="EMBL" id="BARS01029290">
    <property type="protein sequence ID" value="GAG02824.1"/>
    <property type="molecule type" value="Genomic_DNA"/>
</dbReference>
<dbReference type="GO" id="GO:0005829">
    <property type="term" value="C:cytosol"/>
    <property type="evidence" value="ECO:0007669"/>
    <property type="project" value="TreeGrafter"/>
</dbReference>
<dbReference type="InterPro" id="IPR001126">
    <property type="entry name" value="UmuC"/>
</dbReference>
<accession>X0UAF5</accession>
<dbReference type="InterPro" id="IPR043502">
    <property type="entry name" value="DNA/RNA_pol_sf"/>
</dbReference>
<dbReference type="InterPro" id="IPR022880">
    <property type="entry name" value="DNApol_IV"/>
</dbReference>
<feature type="domain" description="UmuC" evidence="1">
    <location>
        <begin position="7"/>
        <end position="188"/>
    </location>
</feature>
<dbReference type="InterPro" id="IPR043128">
    <property type="entry name" value="Rev_trsase/Diguanyl_cyclase"/>
</dbReference>
<dbReference type="PANTHER" id="PTHR11076:SF33">
    <property type="entry name" value="DNA POLYMERASE KAPPA"/>
    <property type="match status" value="1"/>
</dbReference>
<evidence type="ECO:0000313" key="2">
    <source>
        <dbReference type="EMBL" id="GAG02824.1"/>
    </source>
</evidence>
<dbReference type="GO" id="GO:0006281">
    <property type="term" value="P:DNA repair"/>
    <property type="evidence" value="ECO:0007669"/>
    <property type="project" value="InterPro"/>
</dbReference>
<dbReference type="InterPro" id="IPR050116">
    <property type="entry name" value="DNA_polymerase-Y"/>
</dbReference>
<comment type="caution">
    <text evidence="2">The sequence shown here is derived from an EMBL/GenBank/DDBJ whole genome shotgun (WGS) entry which is preliminary data.</text>
</comment>
<dbReference type="Gene3D" id="3.30.70.270">
    <property type="match status" value="1"/>
</dbReference>
<name>X0UAF5_9ZZZZ</name>